<gene>
    <name evidence="1" type="ORF">AJAP_42920</name>
</gene>
<name>A0A075VAI8_9PSEU</name>
<geneLocation type="plasmid" evidence="1 2">
    <name>pAmyja1</name>
</geneLocation>
<dbReference type="HOGENOM" id="CLU_1976909_0_0_11"/>
<keyword evidence="1" id="KW-0614">Plasmid</keyword>
<dbReference type="AlphaFoldDB" id="A0A075VAI8"/>
<dbReference type="KEGG" id="aja:AJAP_42920"/>
<proteinExistence type="predicted"/>
<dbReference type="EMBL" id="CP008954">
    <property type="protein sequence ID" value="AIG81351.1"/>
    <property type="molecule type" value="Genomic_DNA"/>
</dbReference>
<evidence type="ECO:0000313" key="2">
    <source>
        <dbReference type="Proteomes" id="UP000028492"/>
    </source>
</evidence>
<organism evidence="1 2">
    <name type="scientific">Amycolatopsis japonica</name>
    <dbReference type="NCBI Taxonomy" id="208439"/>
    <lineage>
        <taxon>Bacteria</taxon>
        <taxon>Bacillati</taxon>
        <taxon>Actinomycetota</taxon>
        <taxon>Actinomycetes</taxon>
        <taxon>Pseudonocardiales</taxon>
        <taxon>Pseudonocardiaceae</taxon>
        <taxon>Amycolatopsis</taxon>
        <taxon>Amycolatopsis japonica group</taxon>
    </lineage>
</organism>
<dbReference type="Proteomes" id="UP000028492">
    <property type="component" value="Plasmid pAmyja1"/>
</dbReference>
<protein>
    <submittedName>
        <fullName evidence="1">Uncharacterized protein</fullName>
    </submittedName>
</protein>
<keyword evidence="2" id="KW-1185">Reference proteome</keyword>
<dbReference type="RefSeq" id="WP_040133720.1">
    <property type="nucleotide sequence ID" value="NZ_CP008954.1"/>
</dbReference>
<reference evidence="1 2" key="1">
    <citation type="journal article" date="2014" name="J. Biotechnol.">
        <title>Complete genome sequence of the actinobacterium Amycolatopsis japonica MG417-CF17(T) (=DSM 44213T) producing (S,S)-N,N'-ethylenediaminedisuccinic acid.</title>
        <authorList>
            <person name="Stegmann E."/>
            <person name="Albersmeier A."/>
            <person name="Spohn M."/>
            <person name="Gert H."/>
            <person name="Weber T."/>
            <person name="Wohlleben W."/>
            <person name="Kalinowski J."/>
            <person name="Ruckert C."/>
        </authorList>
    </citation>
    <scope>NUCLEOTIDE SEQUENCE [LARGE SCALE GENOMIC DNA]</scope>
    <source>
        <strain evidence="2">MG417-CF17 (DSM 44213)</strain>
        <plasmid evidence="1">pAmyja1</plasmid>
    </source>
</reference>
<sequence length="126" mass="13165">MIPGRASTHRVLGEVFTACTAQDRAAAAAGLGPLPDGTGRPHDRHAAAKAAELVAADSAGGRLTHRAVLMQHVTAAFAELDPTRLRDHLIEIGAASARWALALDERQAGPRLAEGPEPSLFPEPQP</sequence>
<accession>A0A075VAI8</accession>
<evidence type="ECO:0000313" key="1">
    <source>
        <dbReference type="EMBL" id="AIG81351.1"/>
    </source>
</evidence>